<reference evidence="4" key="1">
    <citation type="submission" date="2025-08" db="UniProtKB">
        <authorList>
            <consortium name="RefSeq"/>
        </authorList>
    </citation>
    <scope>IDENTIFICATION</scope>
</reference>
<dbReference type="Proteomes" id="UP000504632">
    <property type="component" value="Chromosome 7"/>
</dbReference>
<sequence length="482" mass="56025">MKHPEGKKTIHQCLCQICTCGRHQCPYHRNMKETAVPYTDCMATVHPQNYPANFSDAYLTAERPQSERLLPKSKSVLDYVPPEVKRRSRRRREHVLHDDSMRLTSTYAQDYQKHTVQKNIRKAKTAEYCPPSVKMHAKSVYQEDFKVWRTEKRQPYRENDNLTVNEGKFATSTTFRDDYCPKGPVTARENFKPLPEVLESFPFDGVTNYQLHYVPHPVQARQLKEKQTYESYESPSDPFQGTSTYKEDFKGFVTEVPKRIRRKIAWENNPAPFEGTTEYRYRYKAWQTAPKEAREVEEWTPPEGEMAFLSTAHSDYVKHECQPPQPIRPPIQCWEKDKEPFQAKSVMKEDYKACEVTRPSAAVHVEELDRPTGAFERVTTYTSEYTPKTAERPVSYKPTQEDTAYSTSYEQKELEPCPASYAEPTGLERDCTESKGYRLYRTFSAGHTSPAKQAPVKSQKPTHCHSQNQRNCAANTRNTRAH</sequence>
<dbReference type="Pfam" id="PF05217">
    <property type="entry name" value="SAXO1-2"/>
    <property type="match status" value="1"/>
</dbReference>
<keyword evidence="3" id="KW-1185">Reference proteome</keyword>
<evidence type="ECO:0000256" key="2">
    <source>
        <dbReference type="SAM" id="MobiDB-lite"/>
    </source>
</evidence>
<organism evidence="3 4">
    <name type="scientific">Chanos chanos</name>
    <name type="common">Milkfish</name>
    <name type="synonym">Mugil chanos</name>
    <dbReference type="NCBI Taxonomy" id="29144"/>
    <lineage>
        <taxon>Eukaryota</taxon>
        <taxon>Metazoa</taxon>
        <taxon>Chordata</taxon>
        <taxon>Craniata</taxon>
        <taxon>Vertebrata</taxon>
        <taxon>Euteleostomi</taxon>
        <taxon>Actinopterygii</taxon>
        <taxon>Neopterygii</taxon>
        <taxon>Teleostei</taxon>
        <taxon>Ostariophysi</taxon>
        <taxon>Gonorynchiformes</taxon>
        <taxon>Chanidae</taxon>
        <taxon>Chanos</taxon>
    </lineage>
</organism>
<protein>
    <submittedName>
        <fullName evidence="4">Stabilizer of axonemal microtubules 2-like</fullName>
    </submittedName>
</protein>
<feature type="compositionally biased region" description="Polar residues" evidence="2">
    <location>
        <begin position="397"/>
        <end position="409"/>
    </location>
</feature>
<proteinExistence type="inferred from homology"/>
<gene>
    <name evidence="4" type="primary">LOC115816233</name>
</gene>
<evidence type="ECO:0000313" key="4">
    <source>
        <dbReference type="RefSeq" id="XP_030635059.1"/>
    </source>
</evidence>
<dbReference type="AlphaFoldDB" id="A0A6J2VTL6"/>
<evidence type="ECO:0000313" key="3">
    <source>
        <dbReference type="Proteomes" id="UP000504632"/>
    </source>
</evidence>
<accession>A0A6J2VTL6</accession>
<dbReference type="GO" id="GO:0005879">
    <property type="term" value="C:axonemal microtubule"/>
    <property type="evidence" value="ECO:0007669"/>
    <property type="project" value="TreeGrafter"/>
</dbReference>
<dbReference type="GeneID" id="115816233"/>
<comment type="similarity">
    <text evidence="1">Belongs to the FAM154 family.</text>
</comment>
<dbReference type="PANTHER" id="PTHR31516">
    <property type="entry name" value="STABILIZER OF AXONEMAL MICROTUBULES 2"/>
    <property type="match status" value="1"/>
</dbReference>
<evidence type="ECO:0000256" key="1">
    <source>
        <dbReference type="ARBA" id="ARBA00008738"/>
    </source>
</evidence>
<dbReference type="GO" id="GO:0036126">
    <property type="term" value="C:sperm flagellum"/>
    <property type="evidence" value="ECO:0007669"/>
    <property type="project" value="TreeGrafter"/>
</dbReference>
<dbReference type="PANTHER" id="PTHR31516:SF17">
    <property type="entry name" value="STABILIZER OF AXONEMAL MICROTUBULES 2"/>
    <property type="match status" value="1"/>
</dbReference>
<feature type="region of interest" description="Disordered" evidence="2">
    <location>
        <begin position="389"/>
        <end position="426"/>
    </location>
</feature>
<dbReference type="GO" id="GO:0008017">
    <property type="term" value="F:microtubule binding"/>
    <property type="evidence" value="ECO:0007669"/>
    <property type="project" value="InterPro"/>
</dbReference>
<dbReference type="GO" id="GO:0036064">
    <property type="term" value="C:ciliary basal body"/>
    <property type="evidence" value="ECO:0007669"/>
    <property type="project" value="TreeGrafter"/>
</dbReference>
<dbReference type="OrthoDB" id="365640at2759"/>
<dbReference type="GO" id="GO:0005814">
    <property type="term" value="C:centriole"/>
    <property type="evidence" value="ECO:0007669"/>
    <property type="project" value="TreeGrafter"/>
</dbReference>
<feature type="region of interest" description="Disordered" evidence="2">
    <location>
        <begin position="442"/>
        <end position="482"/>
    </location>
</feature>
<dbReference type="InterPro" id="IPR033336">
    <property type="entry name" value="SAXO1/2"/>
</dbReference>
<dbReference type="InParanoid" id="A0A6J2VTL6"/>
<name>A0A6J2VTL6_CHACN</name>
<dbReference type="RefSeq" id="XP_030635059.1">
    <property type="nucleotide sequence ID" value="XM_030779199.1"/>
</dbReference>
<feature type="compositionally biased region" description="Polar residues" evidence="2">
    <location>
        <begin position="459"/>
        <end position="482"/>
    </location>
</feature>